<accession>A0A2G3ANT6</accession>
<dbReference type="PANTHER" id="PTHR33022">
    <property type="entry name" value="DUF1985 DOMAIN-CONTAINING PROTEIN"/>
    <property type="match status" value="1"/>
</dbReference>
<sequence length="205" mass="23392">MNTGRRNLSKEMIQMLIALPSKSWSKPSAYYPAWAFEAIPYLRQQVNYQEEVSCPRILRWLSAKTDKNANFLDLFNPPKESVDVIATAEEHNMTVDNPSTTSKDEEKVEPLINDYSEWIADGLLKHHAGRESSPFVAAYTEYLIDGLQIPNDGLDAGLLRKRYAALLCKYGETKAQKPYATDVKDPRRPKQYSIALDEEQLVHID</sequence>
<reference evidence="1 2" key="2">
    <citation type="journal article" date="2017" name="Genome Biol.">
        <title>New reference genome sequences of hot pepper reveal the massive evolution of plant disease-resistance genes by retroduplication.</title>
        <authorList>
            <person name="Kim S."/>
            <person name="Park J."/>
            <person name="Yeom S.I."/>
            <person name="Kim Y.M."/>
            <person name="Seo E."/>
            <person name="Kim K.T."/>
            <person name="Kim M.S."/>
            <person name="Lee J.M."/>
            <person name="Cheong K."/>
            <person name="Shin H.S."/>
            <person name="Kim S.B."/>
            <person name="Han K."/>
            <person name="Lee J."/>
            <person name="Park M."/>
            <person name="Lee H.A."/>
            <person name="Lee H.Y."/>
            <person name="Lee Y."/>
            <person name="Oh S."/>
            <person name="Lee J.H."/>
            <person name="Choi E."/>
            <person name="Choi E."/>
            <person name="Lee S.E."/>
            <person name="Jeon J."/>
            <person name="Kim H."/>
            <person name="Choi G."/>
            <person name="Song H."/>
            <person name="Lee J."/>
            <person name="Lee S.C."/>
            <person name="Kwon J.K."/>
            <person name="Lee H.Y."/>
            <person name="Koo N."/>
            <person name="Hong Y."/>
            <person name="Kim R.W."/>
            <person name="Kang W.H."/>
            <person name="Huh J.H."/>
            <person name="Kang B.C."/>
            <person name="Yang T.J."/>
            <person name="Lee Y.H."/>
            <person name="Bennetzen J.L."/>
            <person name="Choi D."/>
        </authorList>
    </citation>
    <scope>NUCLEOTIDE SEQUENCE [LARGE SCALE GENOMIC DNA]</scope>
    <source>
        <strain evidence="2">cv. CM334</strain>
    </source>
</reference>
<reference evidence="1 2" key="1">
    <citation type="journal article" date="2014" name="Nat. Genet.">
        <title>Genome sequence of the hot pepper provides insights into the evolution of pungency in Capsicum species.</title>
        <authorList>
            <person name="Kim S."/>
            <person name="Park M."/>
            <person name="Yeom S.I."/>
            <person name="Kim Y.M."/>
            <person name="Lee J.M."/>
            <person name="Lee H.A."/>
            <person name="Seo E."/>
            <person name="Choi J."/>
            <person name="Cheong K."/>
            <person name="Kim K.T."/>
            <person name="Jung K."/>
            <person name="Lee G.W."/>
            <person name="Oh S.K."/>
            <person name="Bae C."/>
            <person name="Kim S.B."/>
            <person name="Lee H.Y."/>
            <person name="Kim S.Y."/>
            <person name="Kim M.S."/>
            <person name="Kang B.C."/>
            <person name="Jo Y.D."/>
            <person name="Yang H.B."/>
            <person name="Jeong H.J."/>
            <person name="Kang W.H."/>
            <person name="Kwon J.K."/>
            <person name="Shin C."/>
            <person name="Lim J.Y."/>
            <person name="Park J.H."/>
            <person name="Huh J.H."/>
            <person name="Kim J.S."/>
            <person name="Kim B.D."/>
            <person name="Cohen O."/>
            <person name="Paran I."/>
            <person name="Suh M.C."/>
            <person name="Lee S.B."/>
            <person name="Kim Y.K."/>
            <person name="Shin Y."/>
            <person name="Noh S.J."/>
            <person name="Park J."/>
            <person name="Seo Y.S."/>
            <person name="Kwon S.Y."/>
            <person name="Kim H.A."/>
            <person name="Park J.M."/>
            <person name="Kim H.J."/>
            <person name="Choi S.B."/>
            <person name="Bosland P.W."/>
            <person name="Reeves G."/>
            <person name="Jo S.H."/>
            <person name="Lee B.W."/>
            <person name="Cho H.T."/>
            <person name="Choi H.S."/>
            <person name="Lee M.S."/>
            <person name="Yu Y."/>
            <person name="Do Choi Y."/>
            <person name="Park B.S."/>
            <person name="van Deynze A."/>
            <person name="Ashrafi H."/>
            <person name="Hill T."/>
            <person name="Kim W.T."/>
            <person name="Pai H.S."/>
            <person name="Ahn H.K."/>
            <person name="Yeam I."/>
            <person name="Giovannoni J.J."/>
            <person name="Rose J.K."/>
            <person name="Sorensen I."/>
            <person name="Lee S.J."/>
            <person name="Kim R.W."/>
            <person name="Choi I.Y."/>
            <person name="Choi B.S."/>
            <person name="Lim J.S."/>
            <person name="Lee Y.H."/>
            <person name="Choi D."/>
        </authorList>
    </citation>
    <scope>NUCLEOTIDE SEQUENCE [LARGE SCALE GENOMIC DNA]</scope>
    <source>
        <strain evidence="2">cv. CM334</strain>
    </source>
</reference>
<proteinExistence type="predicted"/>
<organism evidence="1 2">
    <name type="scientific">Capsicum annuum</name>
    <name type="common">Capsicum pepper</name>
    <dbReference type="NCBI Taxonomy" id="4072"/>
    <lineage>
        <taxon>Eukaryota</taxon>
        <taxon>Viridiplantae</taxon>
        <taxon>Streptophyta</taxon>
        <taxon>Embryophyta</taxon>
        <taxon>Tracheophyta</taxon>
        <taxon>Spermatophyta</taxon>
        <taxon>Magnoliopsida</taxon>
        <taxon>eudicotyledons</taxon>
        <taxon>Gunneridae</taxon>
        <taxon>Pentapetalae</taxon>
        <taxon>asterids</taxon>
        <taxon>lamiids</taxon>
        <taxon>Solanales</taxon>
        <taxon>Solanaceae</taxon>
        <taxon>Solanoideae</taxon>
        <taxon>Capsiceae</taxon>
        <taxon>Capsicum</taxon>
    </lineage>
</organism>
<dbReference type="Gramene" id="PHT95894">
    <property type="protein sequence ID" value="PHT95894"/>
    <property type="gene ID" value="T459_03776"/>
</dbReference>
<dbReference type="Proteomes" id="UP000222542">
    <property type="component" value="Unassembled WGS sequence"/>
</dbReference>
<evidence type="ECO:0000313" key="1">
    <source>
        <dbReference type="EMBL" id="PHT95894.1"/>
    </source>
</evidence>
<gene>
    <name evidence="1" type="ORF">T459_03776</name>
</gene>
<comment type="caution">
    <text evidence="1">The sequence shown here is derived from an EMBL/GenBank/DDBJ whole genome shotgun (WGS) entry which is preliminary data.</text>
</comment>
<name>A0A2G3ANT6_CAPAN</name>
<dbReference type="AlphaFoldDB" id="A0A2G3ANT6"/>
<keyword evidence="2" id="KW-1185">Reference proteome</keyword>
<dbReference type="EMBL" id="AYRZ02000001">
    <property type="protein sequence ID" value="PHT95894.1"/>
    <property type="molecule type" value="Genomic_DNA"/>
</dbReference>
<protein>
    <submittedName>
        <fullName evidence="1">Uncharacterized protein</fullName>
    </submittedName>
</protein>
<dbReference type="PANTHER" id="PTHR33022:SF13">
    <property type="entry name" value="UBIQUITIN-LIKE PROTEASE FAMILY PROFILE DOMAIN-CONTAINING PROTEIN"/>
    <property type="match status" value="1"/>
</dbReference>
<evidence type="ECO:0000313" key="2">
    <source>
        <dbReference type="Proteomes" id="UP000222542"/>
    </source>
</evidence>